<reference evidence="3" key="1">
    <citation type="journal article" date="2019" name="Int. J. Syst. Evol. Microbiol.">
        <title>The Global Catalogue of Microorganisms (GCM) 10K type strain sequencing project: providing services to taxonomists for standard genome sequencing and annotation.</title>
        <authorList>
            <consortium name="The Broad Institute Genomics Platform"/>
            <consortium name="The Broad Institute Genome Sequencing Center for Infectious Disease"/>
            <person name="Wu L."/>
            <person name="Ma J."/>
        </authorList>
    </citation>
    <scope>NUCLEOTIDE SEQUENCE [LARGE SCALE GENOMIC DNA]</scope>
    <source>
        <strain evidence="3">CECT 7069</strain>
    </source>
</reference>
<accession>A0ABT8BEJ4</accession>
<proteinExistence type="predicted"/>
<name>A0ABT8BEJ4_9HYPH</name>
<feature type="chain" id="PRO_5046037723" evidence="1">
    <location>
        <begin position="18"/>
        <end position="74"/>
    </location>
</feature>
<protein>
    <submittedName>
        <fullName evidence="2">Uncharacterized protein</fullName>
    </submittedName>
</protein>
<dbReference type="Proteomes" id="UP001224644">
    <property type="component" value="Unassembled WGS sequence"/>
</dbReference>
<evidence type="ECO:0000256" key="1">
    <source>
        <dbReference type="SAM" id="SignalP"/>
    </source>
</evidence>
<sequence>MIRSLFLTGLSAASVFAAGLVAQAGGAPHHRPLLPPEVAYRDPAYLPPPPPPVPVVTPPRSLSLPLYNEPPPRF</sequence>
<feature type="signal peptide" evidence="1">
    <location>
        <begin position="1"/>
        <end position="17"/>
    </location>
</feature>
<gene>
    <name evidence="2" type="ORF">QWZ12_07910</name>
</gene>
<organism evidence="2 3">
    <name type="scientific">Methylobacterium adhaesivum</name>
    <dbReference type="NCBI Taxonomy" id="333297"/>
    <lineage>
        <taxon>Bacteria</taxon>
        <taxon>Pseudomonadati</taxon>
        <taxon>Pseudomonadota</taxon>
        <taxon>Alphaproteobacteria</taxon>
        <taxon>Hyphomicrobiales</taxon>
        <taxon>Methylobacteriaceae</taxon>
        <taxon>Methylobacterium</taxon>
    </lineage>
</organism>
<evidence type="ECO:0000313" key="2">
    <source>
        <dbReference type="EMBL" id="MDN3590538.1"/>
    </source>
</evidence>
<comment type="caution">
    <text evidence="2">The sequence shown here is derived from an EMBL/GenBank/DDBJ whole genome shotgun (WGS) entry which is preliminary data.</text>
</comment>
<dbReference type="RefSeq" id="WP_238225933.1">
    <property type="nucleotide sequence ID" value="NZ_BPQD01000015.1"/>
</dbReference>
<evidence type="ECO:0000313" key="3">
    <source>
        <dbReference type="Proteomes" id="UP001224644"/>
    </source>
</evidence>
<keyword evidence="1" id="KW-0732">Signal</keyword>
<keyword evidence="3" id="KW-1185">Reference proteome</keyword>
<dbReference type="EMBL" id="JAUFPX010000005">
    <property type="protein sequence ID" value="MDN3590538.1"/>
    <property type="molecule type" value="Genomic_DNA"/>
</dbReference>